<dbReference type="InterPro" id="IPR007280">
    <property type="entry name" value="Peptidase_C_arc/bac"/>
</dbReference>
<dbReference type="NCBIfam" id="NF038127">
    <property type="entry name" value="FDP_fam"/>
    <property type="match status" value="1"/>
</dbReference>
<dbReference type="PANTHER" id="PTHR38340:SF1">
    <property type="entry name" value="S-LAYER PROTEIN"/>
    <property type="match status" value="1"/>
</dbReference>
<sequence>MAFKFGTPGSETINGTPANDTLDGGFGNDILNGGNGDDSLQGGPGNDVLNGGSGNDILIGVWPGSPLPPGLGETDELAGGAGVDRFILGDAENVFYDDTNNTSPGFGDLATIIDFDSSQDRIELKGPPQDYRLQVAGSSTRIFLDKPTGEQDEIIGVVQGRKNLRLDSDDFLFYERENAGEGTNNTLGSAEGLGSLSSGSNVNLSAQLTTVQPGDNPDFDFFTFSLANPGTVTIRTVTSGDTVLGLFNGAGKLVTSNDDGGGGNSSLITSSLGAGTYSISVSDFAFLPQDGGSFSGSGFNPLSYTLQVSLA</sequence>
<organism evidence="5 6">
    <name type="scientific">Nostoc punctiforme NIES-2108</name>
    <dbReference type="NCBI Taxonomy" id="1356359"/>
    <lineage>
        <taxon>Bacteria</taxon>
        <taxon>Bacillati</taxon>
        <taxon>Cyanobacteriota</taxon>
        <taxon>Cyanophyceae</taxon>
        <taxon>Nostocales</taxon>
        <taxon>Nostocaceae</taxon>
        <taxon>Nostoc</taxon>
    </lineage>
</organism>
<dbReference type="SUPFAM" id="SSF89260">
    <property type="entry name" value="Collagen-binding domain"/>
    <property type="match status" value="1"/>
</dbReference>
<evidence type="ECO:0000313" key="6">
    <source>
        <dbReference type="Proteomes" id="UP000252085"/>
    </source>
</evidence>
<comment type="caution">
    <text evidence="5">The sequence shown here is derived from an EMBL/GenBank/DDBJ whole genome shotgun (WGS) entry which is preliminary data.</text>
</comment>
<dbReference type="PRINTS" id="PR00313">
    <property type="entry name" value="CABNDNGRPT"/>
</dbReference>
<reference evidence="5 6" key="1">
    <citation type="submission" date="2016-04" db="EMBL/GenBank/DDBJ databases">
        <authorList>
            <person name="Evans L.H."/>
            <person name="Alamgir A."/>
            <person name="Owens N."/>
            <person name="Weber N.D."/>
            <person name="Virtaneva K."/>
            <person name="Barbian K."/>
            <person name="Babar A."/>
            <person name="Rosenke K."/>
        </authorList>
    </citation>
    <scope>NUCLEOTIDE SEQUENCE [LARGE SCALE GENOMIC DNA]</scope>
    <source>
        <strain evidence="5">NIES-2108</strain>
    </source>
</reference>
<dbReference type="AlphaFoldDB" id="A0A367RIA7"/>
<comment type="subcellular location">
    <subcellularLocation>
        <location evidence="1">Secreted</location>
    </subcellularLocation>
</comment>
<dbReference type="Pfam" id="PF04151">
    <property type="entry name" value="PPC"/>
    <property type="match status" value="1"/>
</dbReference>
<dbReference type="GO" id="GO:0005509">
    <property type="term" value="F:calcium ion binding"/>
    <property type="evidence" value="ECO:0007669"/>
    <property type="project" value="InterPro"/>
</dbReference>
<dbReference type="InterPro" id="IPR018511">
    <property type="entry name" value="Hemolysin-typ_Ca-bd_CS"/>
</dbReference>
<evidence type="ECO:0000313" key="5">
    <source>
        <dbReference type="EMBL" id="RCJ36276.1"/>
    </source>
</evidence>
<name>A0A367RIA7_NOSPU</name>
<keyword evidence="2" id="KW-0964">Secreted</keyword>
<feature type="domain" description="Peptidase C-terminal archaeal/bacterial" evidence="4">
    <location>
        <begin position="218"/>
        <end position="282"/>
    </location>
</feature>
<protein>
    <recommendedName>
        <fullName evidence="4">Peptidase C-terminal archaeal/bacterial domain-containing protein</fullName>
    </recommendedName>
</protein>
<accession>A0A367RIA7</accession>
<feature type="compositionally biased region" description="Polar residues" evidence="3">
    <location>
        <begin position="9"/>
        <end position="19"/>
    </location>
</feature>
<proteinExistence type="predicted"/>
<dbReference type="EMBL" id="LXQE01000149">
    <property type="protein sequence ID" value="RCJ36276.1"/>
    <property type="molecule type" value="Genomic_DNA"/>
</dbReference>
<dbReference type="InterPro" id="IPR050557">
    <property type="entry name" value="RTX_toxin/Mannuronan_C5-epim"/>
</dbReference>
<dbReference type="PROSITE" id="PS00330">
    <property type="entry name" value="HEMOLYSIN_CALCIUM"/>
    <property type="match status" value="3"/>
</dbReference>
<evidence type="ECO:0000256" key="2">
    <source>
        <dbReference type="ARBA" id="ARBA00022525"/>
    </source>
</evidence>
<dbReference type="Gene3D" id="2.60.120.380">
    <property type="match status" value="1"/>
</dbReference>
<dbReference type="InterPro" id="IPR011049">
    <property type="entry name" value="Serralysin-like_metalloprot_C"/>
</dbReference>
<feature type="compositionally biased region" description="Low complexity" evidence="3">
    <location>
        <begin position="28"/>
        <end position="40"/>
    </location>
</feature>
<dbReference type="Pfam" id="PF00353">
    <property type="entry name" value="HemolysinCabind"/>
    <property type="match status" value="1"/>
</dbReference>
<evidence type="ECO:0000256" key="3">
    <source>
        <dbReference type="SAM" id="MobiDB-lite"/>
    </source>
</evidence>
<gene>
    <name evidence="5" type="ORF">A6769_16355</name>
</gene>
<feature type="region of interest" description="Disordered" evidence="3">
    <location>
        <begin position="1"/>
        <end position="49"/>
    </location>
</feature>
<dbReference type="Gene3D" id="2.150.10.10">
    <property type="entry name" value="Serralysin-like metalloprotease, C-terminal"/>
    <property type="match status" value="1"/>
</dbReference>
<dbReference type="InterPro" id="IPR001343">
    <property type="entry name" value="Hemolysn_Ca-bd"/>
</dbReference>
<dbReference type="SUPFAM" id="SSF51120">
    <property type="entry name" value="beta-Roll"/>
    <property type="match status" value="1"/>
</dbReference>
<dbReference type="PANTHER" id="PTHR38340">
    <property type="entry name" value="S-LAYER PROTEIN"/>
    <property type="match status" value="1"/>
</dbReference>
<evidence type="ECO:0000259" key="4">
    <source>
        <dbReference type="Pfam" id="PF04151"/>
    </source>
</evidence>
<dbReference type="GO" id="GO:0005576">
    <property type="term" value="C:extracellular region"/>
    <property type="evidence" value="ECO:0007669"/>
    <property type="project" value="UniProtKB-SubCell"/>
</dbReference>
<evidence type="ECO:0000256" key="1">
    <source>
        <dbReference type="ARBA" id="ARBA00004613"/>
    </source>
</evidence>
<dbReference type="Proteomes" id="UP000252085">
    <property type="component" value="Unassembled WGS sequence"/>
</dbReference>